<evidence type="ECO:0000313" key="19">
    <source>
        <dbReference type="EMBL" id="CDW58018.1"/>
    </source>
</evidence>
<keyword evidence="10 16" id="KW-0175">Coiled coil</keyword>
<dbReference type="GO" id="GO:0051276">
    <property type="term" value="P:chromosome organization"/>
    <property type="evidence" value="ECO:0007669"/>
    <property type="project" value="InterPro"/>
</dbReference>
<keyword evidence="11" id="KW-0539">Nucleus</keyword>
<evidence type="ECO:0000256" key="10">
    <source>
        <dbReference type="ARBA" id="ARBA00023054"/>
    </source>
</evidence>
<evidence type="ECO:0000256" key="2">
    <source>
        <dbReference type="ARBA" id="ARBA00005769"/>
    </source>
</evidence>
<dbReference type="Pfam" id="PF02463">
    <property type="entry name" value="SMC_N"/>
    <property type="match status" value="1"/>
</dbReference>
<feature type="coiled-coil region" evidence="16">
    <location>
        <begin position="1249"/>
        <end position="1422"/>
    </location>
</feature>
<dbReference type="Proteomes" id="UP000030665">
    <property type="component" value="Unassembled WGS sequence"/>
</dbReference>
<gene>
    <name evidence="19" type="ORF">TTRE_0000631901</name>
</gene>
<dbReference type="OrthoDB" id="1009at2759"/>
<dbReference type="Pfam" id="PF00346">
    <property type="entry name" value="Complex1_49kDa"/>
    <property type="match status" value="1"/>
</dbReference>
<proteinExistence type="inferred from homology"/>
<accession>A0A077ZER3</accession>
<dbReference type="FunFam" id="3.40.50.300:FF:000370">
    <property type="entry name" value="Structural maintenance of chromosomes 3"/>
    <property type="match status" value="1"/>
</dbReference>
<dbReference type="Gene3D" id="3.30.70.1620">
    <property type="match status" value="1"/>
</dbReference>
<dbReference type="AlphaFoldDB" id="A0A077ZER3"/>
<evidence type="ECO:0000256" key="14">
    <source>
        <dbReference type="ARBA" id="ARBA00031562"/>
    </source>
</evidence>
<feature type="region of interest" description="Disordered" evidence="17">
    <location>
        <begin position="935"/>
        <end position="957"/>
    </location>
</feature>
<dbReference type="InterPro" id="IPR036277">
    <property type="entry name" value="SMC_hinge_sf"/>
</dbReference>
<evidence type="ECO:0000256" key="7">
    <source>
        <dbReference type="ARBA" id="ARBA00022776"/>
    </source>
</evidence>
<feature type="domain" description="SMC hinge" evidence="18">
    <location>
        <begin position="1027"/>
        <end position="1140"/>
    </location>
</feature>
<dbReference type="GO" id="GO:0051301">
    <property type="term" value="P:cell division"/>
    <property type="evidence" value="ECO:0007669"/>
    <property type="project" value="UniProtKB-KW"/>
</dbReference>
<keyword evidence="8 15" id="KW-1278">Translocase</keyword>
<name>A0A077ZER3_TRITR</name>
<protein>
    <recommendedName>
        <fullName evidence="4">Structural maintenance of chromosomes protein 3</fullName>
    </recommendedName>
    <alternativeName>
        <fullName evidence="13">Complex I-49kD</fullName>
    </alternativeName>
    <alternativeName>
        <fullName evidence="14">NADH-ubiquinone oxidoreductase 49 kDa subunit</fullName>
    </alternativeName>
</protein>
<dbReference type="CDD" id="cd03272">
    <property type="entry name" value="ABC_SMC3_euk"/>
    <property type="match status" value="1"/>
</dbReference>
<keyword evidence="5 15" id="KW-0813">Transport</keyword>
<keyword evidence="20" id="KW-1185">Reference proteome</keyword>
<dbReference type="GO" id="GO:0005524">
    <property type="term" value="F:ATP binding"/>
    <property type="evidence" value="ECO:0007669"/>
    <property type="project" value="InterPro"/>
</dbReference>
<keyword evidence="6" id="KW-0132">Cell division</keyword>
<dbReference type="GO" id="GO:0005694">
    <property type="term" value="C:chromosome"/>
    <property type="evidence" value="ECO:0007669"/>
    <property type="project" value="InterPro"/>
</dbReference>
<dbReference type="STRING" id="36087.A0A077ZER3"/>
<evidence type="ECO:0000256" key="11">
    <source>
        <dbReference type="ARBA" id="ARBA00023242"/>
    </source>
</evidence>
<dbReference type="Gene3D" id="1.10.645.10">
    <property type="entry name" value="Cytochrome-c3 Hydrogenase, chain B"/>
    <property type="match status" value="1"/>
</dbReference>
<evidence type="ECO:0000256" key="1">
    <source>
        <dbReference type="ARBA" id="ARBA00004123"/>
    </source>
</evidence>
<dbReference type="NCBIfam" id="TIGR01962">
    <property type="entry name" value="NuoD"/>
    <property type="match status" value="1"/>
</dbReference>
<evidence type="ECO:0000256" key="17">
    <source>
        <dbReference type="SAM" id="MobiDB-lite"/>
    </source>
</evidence>
<reference evidence="19" key="1">
    <citation type="submission" date="2014-01" db="EMBL/GenBank/DDBJ databases">
        <authorList>
            <person name="Aslett M."/>
        </authorList>
    </citation>
    <scope>NUCLEOTIDE SEQUENCE</scope>
</reference>
<evidence type="ECO:0000256" key="12">
    <source>
        <dbReference type="ARBA" id="ARBA00023306"/>
    </source>
</evidence>
<keyword evidence="9 15" id="KW-0520">NAD</keyword>
<evidence type="ECO:0000256" key="16">
    <source>
        <dbReference type="SAM" id="Coils"/>
    </source>
</evidence>
<dbReference type="SMART" id="SM00968">
    <property type="entry name" value="SMC_hinge"/>
    <property type="match status" value="1"/>
</dbReference>
<dbReference type="Gene3D" id="3.40.50.300">
    <property type="entry name" value="P-loop containing nucleotide triphosphate hydrolases"/>
    <property type="match status" value="2"/>
</dbReference>
<organism evidence="19 20">
    <name type="scientific">Trichuris trichiura</name>
    <name type="common">Whipworm</name>
    <name type="synonym">Trichocephalus trichiurus</name>
    <dbReference type="NCBI Taxonomy" id="36087"/>
    <lineage>
        <taxon>Eukaryota</taxon>
        <taxon>Metazoa</taxon>
        <taxon>Ecdysozoa</taxon>
        <taxon>Nematoda</taxon>
        <taxon>Enoplea</taxon>
        <taxon>Dorylaimia</taxon>
        <taxon>Trichinellida</taxon>
        <taxon>Trichuridae</taxon>
        <taxon>Trichuris</taxon>
    </lineage>
</organism>
<dbReference type="GO" id="GO:0048038">
    <property type="term" value="F:quinone binding"/>
    <property type="evidence" value="ECO:0007669"/>
    <property type="project" value="InterPro"/>
</dbReference>
<dbReference type="Gene3D" id="1.10.287.1490">
    <property type="match status" value="1"/>
</dbReference>
<dbReference type="FunFam" id="1.10.645.10:FF:000005">
    <property type="entry name" value="NADH-quinone oxidoreductase subunit D"/>
    <property type="match status" value="1"/>
</dbReference>
<evidence type="ECO:0000259" key="18">
    <source>
        <dbReference type="SMART" id="SM00968"/>
    </source>
</evidence>
<evidence type="ECO:0000256" key="5">
    <source>
        <dbReference type="ARBA" id="ARBA00022448"/>
    </source>
</evidence>
<evidence type="ECO:0000256" key="13">
    <source>
        <dbReference type="ARBA" id="ARBA00030505"/>
    </source>
</evidence>
<dbReference type="InterPro" id="IPR022885">
    <property type="entry name" value="NDH1_su_D/H"/>
</dbReference>
<reference evidence="19" key="2">
    <citation type="submission" date="2014-03" db="EMBL/GenBank/DDBJ databases">
        <title>The whipworm genome and dual-species transcriptomics of an intimate host-pathogen interaction.</title>
        <authorList>
            <person name="Foth B.J."/>
            <person name="Tsai I.J."/>
            <person name="Reid A.J."/>
            <person name="Bancroft A.J."/>
            <person name="Nichol S."/>
            <person name="Tracey A."/>
            <person name="Holroyd N."/>
            <person name="Cotton J.A."/>
            <person name="Stanley E.J."/>
            <person name="Zarowiecki M."/>
            <person name="Liu J.Z."/>
            <person name="Huckvale T."/>
            <person name="Cooper P.J."/>
            <person name="Grencis R.K."/>
            <person name="Berriman M."/>
        </authorList>
    </citation>
    <scope>NUCLEOTIDE SEQUENCE [LARGE SCALE GENOMIC DNA]</scope>
</reference>
<feature type="coiled-coil region" evidence="16">
    <location>
        <begin position="683"/>
        <end position="840"/>
    </location>
</feature>
<evidence type="ECO:0000256" key="6">
    <source>
        <dbReference type="ARBA" id="ARBA00022618"/>
    </source>
</evidence>
<dbReference type="GO" id="GO:0005634">
    <property type="term" value="C:nucleus"/>
    <property type="evidence" value="ECO:0007669"/>
    <property type="project" value="UniProtKB-SubCell"/>
</dbReference>
<dbReference type="Gene3D" id="1.20.1060.20">
    <property type="match status" value="1"/>
</dbReference>
<evidence type="ECO:0000256" key="9">
    <source>
        <dbReference type="ARBA" id="ARBA00023027"/>
    </source>
</evidence>
<comment type="subcellular location">
    <subcellularLocation>
        <location evidence="1">Nucleus</location>
    </subcellularLocation>
</comment>
<evidence type="ECO:0000313" key="20">
    <source>
        <dbReference type="Proteomes" id="UP000030665"/>
    </source>
</evidence>
<comment type="similarity">
    <text evidence="3">Belongs to the SMC family. SMC3 subfamily.</text>
</comment>
<dbReference type="GO" id="GO:0032991">
    <property type="term" value="C:protein-containing complex"/>
    <property type="evidence" value="ECO:0007669"/>
    <property type="project" value="UniProtKB-ARBA"/>
</dbReference>
<dbReference type="SUPFAM" id="SSF75553">
    <property type="entry name" value="Smc hinge domain"/>
    <property type="match status" value="1"/>
</dbReference>
<feature type="coiled-coil region" evidence="16">
    <location>
        <begin position="1459"/>
        <end position="1518"/>
    </location>
</feature>
<sequence>MWPAGISALRHLGRTGLTSWLWSTHSAVRNYAGPVWYPDGKFYARFHEMYLEPEQYSDSFRPDEETLKRIREDSPGRIENLQPDLIERKVENMMLNFGPQHPAAHGVLRLMLELDAEIVLRAVPHIGLLHRATEKLIEYKTYTQALPYFDRLDYISMMTNEQAFALAVEKLLGIDIPPRAKWIRVLFAELTRVLNHILAISSHALDIGALTPLFWLFEEREKMMEFYERSSGARMHANYIRPGGVAVDIPIGLLDDMYDWLRKFPSRLDEVEDILTESRIWKQRTKDIGVVTAENALNWGFSGVMLRGSGIKWDLRKTQPYEVYDQVEFDVPVGTKGDCYDRYLIRMEEMRQSVRIMEQCLNKIPPGEVRVNDYKVVPPRRGDMKKSMEALIHHFKFFSEGFQVPPGCTYTAIEAPKGEFGVFVVADGTSKPYRCYIRAPGFAHLSKIEAISKYHFLADLVAIIGTLDIVFGEVDRCTQSSFLLQLIIQGFRSYRDQTIVEPFSSKLNVIGMLMSPKKSKFHFCFLSVGRNGSGKSNFFYAIQFVLSDEFSHLRTEQRQSLLHEGTGPRVLQAYVEIVFDNSDARLPFEKEEVRLRRTIGAKKDQYYLDGKMVTKQEVQNMLESAGFSKSNPYYIVKQGKINELATAPDSHRLKLLREVAGTRVYDERKEESSQILRESQGKFEKILDLIRYIEERLKTLEEETKELTEYQNCDRTRRGLEHIIFESELADIRRKLDRLCEKRENFSEKSNSLHHQLQETTDAIYNIRKRMRELERQWSGYEEERLQLATEHEELTKEKTKIELTIRDLKEEVDGERSGRRRAEAELERLRSKIAEKQNRLDEIVPSFSNLVKEEQKVTTELAISEQRLKELYSKQGWTEQFRTAEERDQWIKKNLARLNRQINDKKDQIIRLRSELEQETSRLENVETRLVESTQELEQQRESIERNKRQQSELKHNIDSLQKERQELWRSESHYSQLIQGAKDEINHTEAFLRSTISKAIVHGIDSVSKIIESHRSRHAQSNLSDGYLGLLIENFQTNPRFYTAVEMTAGNKLFYHIVENDRVATKILEEFNRLKLPGEVNVFPLNRLQTKRYKYPENQNVLPMIEQLTFDSRFRPVFEHCFGKTLICRNMEVATQVARAEEMDCITLEGDKVSSRGALTGGYCDKRHSRLELQSQRAKHLISLHESEEQLKQVREKLTAMESSITNVVNDMQKLETKTGKMLDVYEKLQQDGKLLRNERQLLHQSKQPKERQLASLESTLQQLEAQKNRLGEDLGSEFMSQLTAEEQRLVQELTAKIQELKESAKLLFNQRTEAKKNQLENLLQKNLLRKREELNARLQEISMADRSHALETHSSDLTSTTLRITEINRRLTDLDTELDNYYAEKKSLNRQLEQCQNSEREVQDEIQEGSKEIEKMANKQSLLLRKKEESMRKIRELGALPKDVFEKYQNMNTTQLFKLLEQCNNALKRYENVNKKALDQFVSFTDQKEKLLKRKEELEKSRQSIIDLMQALDQRKFEAIQLTFKQVSKYFEDVFHELVPSGRGYLVMKTVEINGDDAHAVPVPQVEQFTGVGIKVAFSGADETREMQQLSGGQKSLVALALIFAIQKCDPAPFYLFDEIDAALDANHRRTVAEMIHKLAENAQFITTTFRRELLESADKFYGVKFRNKVSHIDCVTVEEAADFVEDDAAHS</sequence>
<dbReference type="PROSITE" id="PS00535">
    <property type="entry name" value="COMPLEX1_49K"/>
    <property type="match status" value="1"/>
</dbReference>
<dbReference type="NCBIfam" id="NF004739">
    <property type="entry name" value="PRK06075.1"/>
    <property type="match status" value="1"/>
</dbReference>
<evidence type="ECO:0000256" key="4">
    <source>
        <dbReference type="ARBA" id="ARBA00018690"/>
    </source>
</evidence>
<dbReference type="FunFam" id="3.40.50.300:FF:000424">
    <property type="entry name" value="Structural maintenance of chromosomes 3"/>
    <property type="match status" value="1"/>
</dbReference>
<dbReference type="SUPFAM" id="SSF52540">
    <property type="entry name" value="P-loop containing nucleoside triphosphate hydrolases"/>
    <property type="match status" value="2"/>
</dbReference>
<keyword evidence="7" id="KW-0498">Mitosis</keyword>
<dbReference type="InterPro" id="IPR029014">
    <property type="entry name" value="NiFe-Hase_large"/>
</dbReference>
<keyword evidence="12" id="KW-0131">Cell cycle</keyword>
<dbReference type="GO" id="GO:0016651">
    <property type="term" value="F:oxidoreductase activity, acting on NAD(P)H"/>
    <property type="evidence" value="ECO:0007669"/>
    <property type="project" value="InterPro"/>
</dbReference>
<dbReference type="EMBL" id="HG806253">
    <property type="protein sequence ID" value="CDW58018.1"/>
    <property type="molecule type" value="Genomic_DNA"/>
</dbReference>
<dbReference type="PANTHER" id="PTHR43977">
    <property type="entry name" value="STRUCTURAL MAINTENANCE OF CHROMOSOMES PROTEIN 3"/>
    <property type="match status" value="1"/>
</dbReference>
<dbReference type="HAMAP" id="MF_01358">
    <property type="entry name" value="NDH1_NuoD"/>
    <property type="match status" value="1"/>
</dbReference>
<comment type="similarity">
    <text evidence="2 15">Belongs to the complex I 49 kDa subunit family.</text>
</comment>
<evidence type="ECO:0000256" key="8">
    <source>
        <dbReference type="ARBA" id="ARBA00022967"/>
    </source>
</evidence>
<evidence type="ECO:0000256" key="3">
    <source>
        <dbReference type="ARBA" id="ARBA00005917"/>
    </source>
</evidence>
<dbReference type="SUPFAM" id="SSF57997">
    <property type="entry name" value="Tropomyosin"/>
    <property type="match status" value="1"/>
</dbReference>
<dbReference type="InterPro" id="IPR003395">
    <property type="entry name" value="RecF/RecN/SMC_N"/>
</dbReference>
<feature type="compositionally biased region" description="Basic and acidic residues" evidence="17">
    <location>
        <begin position="939"/>
        <end position="957"/>
    </location>
</feature>
<dbReference type="InterPro" id="IPR041741">
    <property type="entry name" value="SMC3_ABC_euk"/>
</dbReference>
<evidence type="ECO:0000256" key="15">
    <source>
        <dbReference type="RuleBase" id="RU003685"/>
    </source>
</evidence>
<dbReference type="SUPFAM" id="SSF56762">
    <property type="entry name" value="HydB/Nqo4-like"/>
    <property type="match status" value="1"/>
</dbReference>
<dbReference type="Pfam" id="PF06470">
    <property type="entry name" value="SMC_hinge"/>
    <property type="match status" value="1"/>
</dbReference>
<dbReference type="InterPro" id="IPR010935">
    <property type="entry name" value="SMC_hinge"/>
</dbReference>
<dbReference type="InterPro" id="IPR001135">
    <property type="entry name" value="NADH_Q_OxRdtase_suD"/>
</dbReference>
<dbReference type="InterPro" id="IPR027417">
    <property type="entry name" value="P-loop_NTPase"/>
</dbReference>
<dbReference type="GO" id="GO:0016887">
    <property type="term" value="F:ATP hydrolysis activity"/>
    <property type="evidence" value="ECO:0007669"/>
    <property type="project" value="InterPro"/>
</dbReference>
<dbReference type="GO" id="GO:0051287">
    <property type="term" value="F:NAD binding"/>
    <property type="evidence" value="ECO:0007669"/>
    <property type="project" value="InterPro"/>
</dbReference>
<dbReference type="InterPro" id="IPR014029">
    <property type="entry name" value="NADH_UbQ_OxRdtase_49kDa_CS"/>
</dbReference>